<evidence type="ECO:0000259" key="6">
    <source>
        <dbReference type="Pfam" id="PF02465"/>
    </source>
</evidence>
<dbReference type="GO" id="GO:0007155">
    <property type="term" value="P:cell adhesion"/>
    <property type="evidence" value="ECO:0007669"/>
    <property type="project" value="InterPro"/>
</dbReference>
<dbReference type="GO" id="GO:0005576">
    <property type="term" value="C:extracellular region"/>
    <property type="evidence" value="ECO:0007669"/>
    <property type="project" value="UniProtKB-SubCell"/>
</dbReference>
<dbReference type="GO" id="GO:0071973">
    <property type="term" value="P:bacterial-type flagellum-dependent cell motility"/>
    <property type="evidence" value="ECO:0007669"/>
    <property type="project" value="TreeGrafter"/>
</dbReference>
<comment type="function">
    <text evidence="5">Required for morphogenesis and for the elongation of the flagellar filament by facilitating polymerization of the flagellin monomers at the tip of growing filament. Forms a capping structure, which prevents flagellin subunits (transported through the central channel of the flagellum) from leaking out without polymerization at the distal end.</text>
</comment>
<dbReference type="InterPro" id="IPR010809">
    <property type="entry name" value="FliD_C"/>
</dbReference>
<dbReference type="Pfam" id="PF02465">
    <property type="entry name" value="FliD_N"/>
    <property type="match status" value="1"/>
</dbReference>
<reference evidence="8 9" key="1">
    <citation type="submission" date="2019-06" db="EMBL/GenBank/DDBJ databases">
        <title>A novel bacterium of genus Marinomonas, isolated from coastal sand.</title>
        <authorList>
            <person name="Huang H."/>
            <person name="Mo K."/>
            <person name="Hu Y."/>
        </authorList>
    </citation>
    <scope>NUCLEOTIDE SEQUENCE [LARGE SCALE GENOMIC DNA]</scope>
    <source>
        <strain evidence="8 9">HB171799</strain>
    </source>
</reference>
<evidence type="ECO:0000313" key="9">
    <source>
        <dbReference type="Proteomes" id="UP000315901"/>
    </source>
</evidence>
<feature type="domain" description="Flagellar hook-associated protein 2 C-terminal" evidence="7">
    <location>
        <begin position="218"/>
        <end position="431"/>
    </location>
</feature>
<keyword evidence="3" id="KW-0175">Coiled coil</keyword>
<evidence type="ECO:0000256" key="2">
    <source>
        <dbReference type="ARBA" id="ARBA00011255"/>
    </source>
</evidence>
<keyword evidence="9" id="KW-1185">Reference proteome</keyword>
<evidence type="ECO:0000256" key="4">
    <source>
        <dbReference type="ARBA" id="ARBA00023143"/>
    </source>
</evidence>
<evidence type="ECO:0000313" key="8">
    <source>
        <dbReference type="EMBL" id="TPE54915.1"/>
    </source>
</evidence>
<dbReference type="InterPro" id="IPR003481">
    <property type="entry name" value="FliD_N"/>
</dbReference>
<dbReference type="GO" id="GO:0009424">
    <property type="term" value="C:bacterial-type flagellum hook"/>
    <property type="evidence" value="ECO:0007669"/>
    <property type="project" value="UniProtKB-UniRule"/>
</dbReference>
<dbReference type="Pfam" id="PF07196">
    <property type="entry name" value="Flagellin_IN"/>
    <property type="match status" value="1"/>
</dbReference>
<dbReference type="InterPro" id="IPR010810">
    <property type="entry name" value="Flagellin_hook_IN_motif"/>
</dbReference>
<comment type="similarity">
    <text evidence="1 5">Belongs to the FliD family.</text>
</comment>
<evidence type="ECO:0000256" key="1">
    <source>
        <dbReference type="ARBA" id="ARBA00009764"/>
    </source>
</evidence>
<keyword evidence="5" id="KW-0964">Secreted</keyword>
<comment type="subcellular location">
    <subcellularLocation>
        <location evidence="5">Secreted</location>
    </subcellularLocation>
    <subcellularLocation>
        <location evidence="5">Bacterial flagellum</location>
    </subcellularLocation>
</comment>
<accession>A0A501X340</accession>
<keyword evidence="8" id="KW-0282">Flagellum</keyword>
<evidence type="ECO:0000256" key="5">
    <source>
        <dbReference type="RuleBase" id="RU362066"/>
    </source>
</evidence>
<dbReference type="Pfam" id="PF07195">
    <property type="entry name" value="FliD_C"/>
    <property type="match status" value="1"/>
</dbReference>
<dbReference type="OrthoDB" id="5980200at2"/>
<dbReference type="PANTHER" id="PTHR30288:SF0">
    <property type="entry name" value="FLAGELLAR HOOK-ASSOCIATED PROTEIN 2"/>
    <property type="match status" value="1"/>
</dbReference>
<comment type="caution">
    <text evidence="8">The sequence shown here is derived from an EMBL/GenBank/DDBJ whole genome shotgun (WGS) entry which is preliminary data.</text>
</comment>
<sequence>MSITSLGVGSGLDLESLVSSLVSSEKTVKLNNYNSRKSDLNVELSAVSAIKSKISAFQTNVQKLNSVSDFQQRTASITQPDSGDIISMTTDETSAPGSYNISVETIAKGSRSMSQVGAFTSADDVVSATGGNLTFTAGSESFSLSVTANMTLAELREAINDDDNNFGVTANLIDTGSDVRLVLTSDVTGSGNDLVVTNDDASLAAVSSDMTIGANDNASSARIWVDGLQVDSDTNTFENVISGVTIKALAESNGETAKASVETDKEAVRGLLDSFVSSYNEVLSIFDEATQTGAALNGDSFVRNLESQLSRTLMTQFANTGDFETIFDLGIEMDNDGLLSIDSSKLDEAMDAGYDDIATMFADENGIASLLDGLLEPYVQSAGILDKRKDSIQEQITSTEESIEAFNYRMDQYELTLRKQFGAMDTAVASLSAQGAYLSAQLSSLPGFSSSSNS</sequence>
<name>A0A501X340_9GAMM</name>
<dbReference type="Proteomes" id="UP000315901">
    <property type="component" value="Unassembled WGS sequence"/>
</dbReference>
<feature type="domain" description="Flagellar hook-associated protein 2 N-terminal" evidence="6">
    <location>
        <begin position="10"/>
        <end position="109"/>
    </location>
</feature>
<dbReference type="GO" id="GO:0009421">
    <property type="term" value="C:bacterial-type flagellum filament cap"/>
    <property type="evidence" value="ECO:0007669"/>
    <property type="project" value="InterPro"/>
</dbReference>
<keyword evidence="8" id="KW-0966">Cell projection</keyword>
<proteinExistence type="inferred from homology"/>
<dbReference type="PANTHER" id="PTHR30288">
    <property type="entry name" value="FLAGELLAR CAP/ASSEMBLY PROTEIN FLID"/>
    <property type="match status" value="1"/>
</dbReference>
<gene>
    <name evidence="8" type="ORF">FJM67_02340</name>
</gene>
<comment type="subunit">
    <text evidence="2 5">Homopentamer.</text>
</comment>
<keyword evidence="4 5" id="KW-0975">Bacterial flagellum</keyword>
<keyword evidence="8" id="KW-0969">Cilium</keyword>
<evidence type="ECO:0000259" key="7">
    <source>
        <dbReference type="Pfam" id="PF07195"/>
    </source>
</evidence>
<dbReference type="EMBL" id="VFRR01000003">
    <property type="protein sequence ID" value="TPE54915.1"/>
    <property type="molecule type" value="Genomic_DNA"/>
</dbReference>
<organism evidence="8 9">
    <name type="scientific">Maribrevibacterium harenarium</name>
    <dbReference type="NCBI Taxonomy" id="2589817"/>
    <lineage>
        <taxon>Bacteria</taxon>
        <taxon>Pseudomonadati</taxon>
        <taxon>Pseudomonadota</taxon>
        <taxon>Gammaproteobacteria</taxon>
        <taxon>Oceanospirillales</taxon>
        <taxon>Oceanospirillaceae</taxon>
        <taxon>Maribrevibacterium</taxon>
    </lineage>
</organism>
<dbReference type="InterPro" id="IPR040026">
    <property type="entry name" value="FliD"/>
</dbReference>
<protein>
    <recommendedName>
        <fullName evidence="5">Flagellar hook-associated protein 2</fullName>
        <shortName evidence="5">HAP2</shortName>
    </recommendedName>
    <alternativeName>
        <fullName evidence="5">Flagellar cap protein</fullName>
    </alternativeName>
</protein>
<dbReference type="AlphaFoldDB" id="A0A501X340"/>
<dbReference type="RefSeq" id="WP_140587084.1">
    <property type="nucleotide sequence ID" value="NZ_VFRR01000003.1"/>
</dbReference>
<evidence type="ECO:0000256" key="3">
    <source>
        <dbReference type="ARBA" id="ARBA00023054"/>
    </source>
</evidence>